<reference evidence="1 2" key="1">
    <citation type="submission" date="2016-04" db="EMBL/GenBank/DDBJ databases">
        <title>A degradative enzymes factory behind the ericoid mycorrhizal symbiosis.</title>
        <authorList>
            <consortium name="DOE Joint Genome Institute"/>
            <person name="Martino E."/>
            <person name="Morin E."/>
            <person name="Grelet G."/>
            <person name="Kuo A."/>
            <person name="Kohler A."/>
            <person name="Daghino S."/>
            <person name="Barry K."/>
            <person name="Choi C."/>
            <person name="Cichocki N."/>
            <person name="Clum A."/>
            <person name="Copeland A."/>
            <person name="Hainaut M."/>
            <person name="Haridas S."/>
            <person name="Labutti K."/>
            <person name="Lindquist E."/>
            <person name="Lipzen A."/>
            <person name="Khouja H.-R."/>
            <person name="Murat C."/>
            <person name="Ohm R."/>
            <person name="Olson A."/>
            <person name="Spatafora J."/>
            <person name="Veneault-Fourrey C."/>
            <person name="Henrissat B."/>
            <person name="Grigoriev I."/>
            <person name="Martin F."/>
            <person name="Perotto S."/>
        </authorList>
    </citation>
    <scope>NUCLEOTIDE SEQUENCE [LARGE SCALE GENOMIC DNA]</scope>
    <source>
        <strain evidence="1 2">E</strain>
    </source>
</reference>
<dbReference type="Pfam" id="PF11951">
    <property type="entry name" value="Fungal_trans_2"/>
    <property type="match status" value="1"/>
</dbReference>
<evidence type="ECO:0000313" key="1">
    <source>
        <dbReference type="EMBL" id="PMD50743.1"/>
    </source>
</evidence>
<proteinExistence type="predicted"/>
<dbReference type="EMBL" id="KZ613913">
    <property type="protein sequence ID" value="PMD50743.1"/>
    <property type="molecule type" value="Genomic_DNA"/>
</dbReference>
<dbReference type="OrthoDB" id="4220372at2759"/>
<sequence length="470" mass="52881">MRKLQVSLPSTTKECHLTSHVGNCIQNRFLLLGIGPPSIDDLPLCFFYQTTLESLTNADRARYLHLQLPTLISRSEAGSALHLAMQAISLAVWARSRPNDRSASQLSRTRYSQSLAAMNAAIRDPAKVKRDETLYAVLLLSGYETITFDSEALYAWGTHIDGAASLLRSRGKDNFSTPFACNMFLFIRRNAIQSHLQISKPIDPIFDGSAEKLSLYENVEDRLLSKAMRIPALQSLANIILSQPSYAVDYSVAFELIRAAETLDVELADWARRIPRKGAYTTITLMRYYPPAESSSSGFVPNLIHQYPGFYVARVWNLYRVYRLIIQSILVRVSSFVSLHHTAHEQDYIRIEKINRAMVDDVCASVPFLLGYDLSDLKLHPPFEHLRDENCLWPQNSMEASSSGPTGKFSLIWPLYVACSVPSAPETQRKWIRAQLKWIAGTGEAHAHLVMDADSQTLFGGPESFRFDCV</sequence>
<protein>
    <recommendedName>
        <fullName evidence="3">C6 zinc finger domain protein</fullName>
    </recommendedName>
</protein>
<dbReference type="STRING" id="1095630.A0A2J6SJ16"/>
<dbReference type="Proteomes" id="UP000235371">
    <property type="component" value="Unassembled WGS sequence"/>
</dbReference>
<dbReference type="PANTHER" id="PTHR38791">
    <property type="entry name" value="ZN(II)2CYS6 TRANSCRIPTION FACTOR (EUROFUNG)-RELATED-RELATED"/>
    <property type="match status" value="1"/>
</dbReference>
<accession>A0A2J6SJ16</accession>
<keyword evidence="2" id="KW-1185">Reference proteome</keyword>
<name>A0A2J6SJ16_9HELO</name>
<dbReference type="PANTHER" id="PTHR38791:SF13">
    <property type="entry name" value="ZN(2)-C6 FUNGAL-TYPE DOMAIN-CONTAINING PROTEIN"/>
    <property type="match status" value="1"/>
</dbReference>
<organism evidence="1 2">
    <name type="scientific">Hyaloscypha bicolor E</name>
    <dbReference type="NCBI Taxonomy" id="1095630"/>
    <lineage>
        <taxon>Eukaryota</taxon>
        <taxon>Fungi</taxon>
        <taxon>Dikarya</taxon>
        <taxon>Ascomycota</taxon>
        <taxon>Pezizomycotina</taxon>
        <taxon>Leotiomycetes</taxon>
        <taxon>Helotiales</taxon>
        <taxon>Hyaloscyphaceae</taxon>
        <taxon>Hyaloscypha</taxon>
        <taxon>Hyaloscypha bicolor</taxon>
    </lineage>
</organism>
<dbReference type="InParanoid" id="A0A2J6SJ16"/>
<evidence type="ECO:0008006" key="3">
    <source>
        <dbReference type="Google" id="ProtNLM"/>
    </source>
</evidence>
<evidence type="ECO:0000313" key="2">
    <source>
        <dbReference type="Proteomes" id="UP000235371"/>
    </source>
</evidence>
<dbReference type="GeneID" id="36593551"/>
<dbReference type="InterPro" id="IPR053175">
    <property type="entry name" value="DHMBA_Reg_Transcription_Factor"/>
</dbReference>
<dbReference type="AlphaFoldDB" id="A0A2J6SJ16"/>
<dbReference type="InterPro" id="IPR021858">
    <property type="entry name" value="Fun_TF"/>
</dbReference>
<dbReference type="RefSeq" id="XP_024727647.1">
    <property type="nucleotide sequence ID" value="XM_024885474.1"/>
</dbReference>
<gene>
    <name evidence="1" type="ORF">K444DRAFT_648531</name>
</gene>